<evidence type="ECO:0000313" key="3">
    <source>
        <dbReference type="Proteomes" id="UP000274920"/>
    </source>
</evidence>
<dbReference type="AlphaFoldDB" id="A0A426DPN9"/>
<reference evidence="2" key="1">
    <citation type="submission" date="2018-10" db="EMBL/GenBank/DDBJ databases">
        <title>Schaedlerella arabinophila gen. nov. sp. nov., isolated from the mouse intestinal tract and comparative analysis with the genome of the closely related altered Schaedler flora strain ASF502.</title>
        <authorList>
            <person name="Miyake S."/>
            <person name="Soh M."/>
            <person name="Seedorf H."/>
        </authorList>
    </citation>
    <scope>NUCLEOTIDE SEQUENCE [LARGE SCALE GENOMIC DNA]</scope>
    <source>
        <strain evidence="2">DSM 106076</strain>
    </source>
</reference>
<accession>A0A426DPN9</accession>
<dbReference type="RefSeq" id="WP_125129844.1">
    <property type="nucleotide sequence ID" value="NZ_RHJS01000002.1"/>
</dbReference>
<organism evidence="2 3">
    <name type="scientific">Schaedlerella arabinosiphila</name>
    <dbReference type="NCBI Taxonomy" id="2044587"/>
    <lineage>
        <taxon>Bacteria</taxon>
        <taxon>Bacillati</taxon>
        <taxon>Bacillota</taxon>
        <taxon>Clostridia</taxon>
        <taxon>Lachnospirales</taxon>
        <taxon>Lachnospiraceae</taxon>
        <taxon>Schaedlerella</taxon>
    </lineage>
</organism>
<sequence length="143" mass="16670">MWTCPKCGRSFKNQNQGHYCGKPPETIDEYIEGQTENAQPYLREIRDAIRGALPEAEERISWSMPTFWKKYNIIQFAAAKKHVGLYPGPEAVEKFREQLKDYKTSKGTIQLPYEKPHPLELIADIARWCYEGDKEEEPDCTKE</sequence>
<dbReference type="SUPFAM" id="SSF159888">
    <property type="entry name" value="YdhG-like"/>
    <property type="match status" value="1"/>
</dbReference>
<comment type="caution">
    <text evidence="2">The sequence shown here is derived from an EMBL/GenBank/DDBJ whole genome shotgun (WGS) entry which is preliminary data.</text>
</comment>
<dbReference type="EMBL" id="RHJS01000002">
    <property type="protein sequence ID" value="RRK34745.1"/>
    <property type="molecule type" value="Genomic_DNA"/>
</dbReference>
<dbReference type="Gene3D" id="3.90.1150.200">
    <property type="match status" value="1"/>
</dbReference>
<feature type="domain" description="YdhG-like" evidence="1">
    <location>
        <begin position="40"/>
        <end position="127"/>
    </location>
</feature>
<name>A0A426DPN9_9FIRM</name>
<dbReference type="Proteomes" id="UP000274920">
    <property type="component" value="Unassembled WGS sequence"/>
</dbReference>
<gene>
    <name evidence="2" type="ORF">EBB54_27950</name>
</gene>
<protein>
    <recommendedName>
        <fullName evidence="1">YdhG-like domain-containing protein</fullName>
    </recommendedName>
</protein>
<keyword evidence="3" id="KW-1185">Reference proteome</keyword>
<dbReference type="Pfam" id="PF08818">
    <property type="entry name" value="DUF1801"/>
    <property type="match status" value="1"/>
</dbReference>
<evidence type="ECO:0000259" key="1">
    <source>
        <dbReference type="Pfam" id="PF08818"/>
    </source>
</evidence>
<proteinExistence type="predicted"/>
<dbReference type="InterPro" id="IPR014922">
    <property type="entry name" value="YdhG-like"/>
</dbReference>
<evidence type="ECO:0000313" key="2">
    <source>
        <dbReference type="EMBL" id="RRK34745.1"/>
    </source>
</evidence>